<feature type="compositionally biased region" description="Gly residues" evidence="1">
    <location>
        <begin position="181"/>
        <end position="193"/>
    </location>
</feature>
<organism evidence="3 4">
    <name type="scientific">Daubentonia madagascariensis</name>
    <name type="common">Aye-aye</name>
    <name type="synonym">Sciurus madagascariensis</name>
    <dbReference type="NCBI Taxonomy" id="31869"/>
    <lineage>
        <taxon>Eukaryota</taxon>
        <taxon>Metazoa</taxon>
        <taxon>Chordata</taxon>
        <taxon>Craniata</taxon>
        <taxon>Vertebrata</taxon>
        <taxon>Euteleostomi</taxon>
        <taxon>Mammalia</taxon>
        <taxon>Eutheria</taxon>
        <taxon>Euarchontoglires</taxon>
        <taxon>Primates</taxon>
        <taxon>Strepsirrhini</taxon>
        <taxon>Chiromyiformes</taxon>
        <taxon>Daubentoniidae</taxon>
        <taxon>Daubentonia</taxon>
    </lineage>
</organism>
<feature type="chain" id="PRO_5044741575" evidence="2">
    <location>
        <begin position="37"/>
        <end position="321"/>
    </location>
</feature>
<keyword evidence="2" id="KW-0732">Signal</keyword>
<feature type="non-terminal residue" evidence="3">
    <location>
        <position position="321"/>
    </location>
</feature>
<evidence type="ECO:0000256" key="2">
    <source>
        <dbReference type="SAM" id="SignalP"/>
    </source>
</evidence>
<proteinExistence type="predicted"/>
<evidence type="ECO:0000313" key="3">
    <source>
        <dbReference type="EMBL" id="KAL2765702.1"/>
    </source>
</evidence>
<evidence type="ECO:0000313" key="4">
    <source>
        <dbReference type="Proteomes" id="UP001610411"/>
    </source>
</evidence>
<feature type="compositionally biased region" description="Low complexity" evidence="1">
    <location>
        <begin position="310"/>
        <end position="321"/>
    </location>
</feature>
<accession>A0ABD2DG43</accession>
<feature type="region of interest" description="Disordered" evidence="1">
    <location>
        <begin position="75"/>
        <end position="202"/>
    </location>
</feature>
<feature type="region of interest" description="Disordered" evidence="1">
    <location>
        <begin position="219"/>
        <end position="321"/>
    </location>
</feature>
<dbReference type="AlphaFoldDB" id="A0ABD2DG43"/>
<feature type="signal peptide" evidence="2">
    <location>
        <begin position="1"/>
        <end position="36"/>
    </location>
</feature>
<feature type="compositionally biased region" description="Basic residues" evidence="1">
    <location>
        <begin position="149"/>
        <end position="159"/>
    </location>
</feature>
<evidence type="ECO:0000256" key="1">
    <source>
        <dbReference type="SAM" id="MobiDB-lite"/>
    </source>
</evidence>
<comment type="caution">
    <text evidence="3">The sequence shown here is derived from an EMBL/GenBank/DDBJ whole genome shotgun (WGS) entry which is preliminary data.</text>
</comment>
<keyword evidence="4" id="KW-1185">Reference proteome</keyword>
<name>A0ABD2DG43_DAUMA</name>
<dbReference type="EMBL" id="JBFSEQ010000011">
    <property type="protein sequence ID" value="KAL2765702.1"/>
    <property type="molecule type" value="Genomic_DNA"/>
</dbReference>
<reference evidence="3 4" key="1">
    <citation type="journal article" date="2024" name="G3 (Bethesda)">
        <title>A hybrid genome assembly of the endangered aye-aye (Daubentonia madagascariensis).</title>
        <authorList>
            <person name="Versoza C.J."/>
            <person name="Pfeifer S.P."/>
        </authorList>
    </citation>
    <scope>NUCLEOTIDE SEQUENCE [LARGE SCALE GENOMIC DNA]</scope>
    <source>
        <strain evidence="3">6821</strain>
    </source>
</reference>
<protein>
    <submittedName>
        <fullName evidence="3">Glycolipid transfer protein domain-containing protein 2 isoform 2</fullName>
    </submittedName>
</protein>
<sequence length="321" mass="33054">MGVVVRPLAQRHWFRHSIPLAIFVLLLLYLSARILGECPLPSAAPGELRSPRPPSRALNTPLLLRRPLRLRIRGTGLHSGGTAALPGPARVGSPGGPRAGRASVSGTSGDAGPHDEAISSQSEPRRGCGVVPVLGRMEGTSQAPSTPRLHLRVRHKRGLHQGASPRGSGARPRRRALHVAGGHGGVGAAGGPAGAARDRPPGFGPVLGLTHAALAAPRAALVPTLPPPGGDRGARRPGRRRAVQRRLRHGARPAPPLAHPSGRPPRVPRLPGSRPLAPAVVSRNHRGGGADRAGPGRRHPGGCLQPHPGPAGRARPAPAGL</sequence>
<feature type="compositionally biased region" description="Pro residues" evidence="1">
    <location>
        <begin position="253"/>
        <end position="268"/>
    </location>
</feature>
<feature type="compositionally biased region" description="Basic residues" evidence="1">
    <location>
        <begin position="235"/>
        <end position="251"/>
    </location>
</feature>
<dbReference type="Proteomes" id="UP001610411">
    <property type="component" value="Unassembled WGS sequence"/>
</dbReference>
<gene>
    <name evidence="3" type="ORF">WCI35_027518</name>
</gene>